<proteinExistence type="predicted"/>
<protein>
    <submittedName>
        <fullName evidence="1">Uncharacterized protein</fullName>
    </submittedName>
</protein>
<accession>A0A6C0IPE2</accession>
<dbReference type="AlphaFoldDB" id="A0A6C0IPE2"/>
<sequence>MLNILKKITSLIKKKHFLTFMVVCLLIFLCENSYFLQIIEGNKGRKFNLRKTIRRFGRKIKKNRARIQLLEEEIYPINSIKKQM</sequence>
<organism evidence="1">
    <name type="scientific">viral metagenome</name>
    <dbReference type="NCBI Taxonomy" id="1070528"/>
    <lineage>
        <taxon>unclassified sequences</taxon>
        <taxon>metagenomes</taxon>
        <taxon>organismal metagenomes</taxon>
    </lineage>
</organism>
<reference evidence="1" key="1">
    <citation type="journal article" date="2020" name="Nature">
        <title>Giant virus diversity and host interactions through global metagenomics.</title>
        <authorList>
            <person name="Schulz F."/>
            <person name="Roux S."/>
            <person name="Paez-Espino D."/>
            <person name="Jungbluth S."/>
            <person name="Walsh D.A."/>
            <person name="Denef V.J."/>
            <person name="McMahon K.D."/>
            <person name="Konstantinidis K.T."/>
            <person name="Eloe-Fadrosh E.A."/>
            <person name="Kyrpides N.C."/>
            <person name="Woyke T."/>
        </authorList>
    </citation>
    <scope>NUCLEOTIDE SEQUENCE</scope>
    <source>
        <strain evidence="1">GVMAG-M-3300024258-14</strain>
    </source>
</reference>
<dbReference type="EMBL" id="MN740210">
    <property type="protein sequence ID" value="QHT93747.1"/>
    <property type="molecule type" value="Genomic_DNA"/>
</dbReference>
<evidence type="ECO:0000313" key="1">
    <source>
        <dbReference type="EMBL" id="QHT93747.1"/>
    </source>
</evidence>
<name>A0A6C0IPE2_9ZZZZ</name>